<evidence type="ECO:0000313" key="3">
    <source>
        <dbReference type="EMBL" id="MEE6259854.1"/>
    </source>
</evidence>
<dbReference type="EMBL" id="JAZGQK010000012">
    <property type="protein sequence ID" value="MEE6259854.1"/>
    <property type="molecule type" value="Genomic_DNA"/>
</dbReference>
<sequence>MAERTDDNHEPAEPAETGSKPAETGGHRKRSTGAVLGAAFIALASVATWYIDHRTESLDAEQDARDRAAFAEVCNDPVRAAALVTNTPSLASTCPIGLRHLLSIPADEVDPGPELLNAYLDRLFTLLDARIPSDVTPYLDALHHDNVYSTALQELHRNARRCEVLLPSSAPPAATPGPTGNFWDDWQRIEVAPQPRSVRTTEDPDGHAVITARVVDTTPACLTRPTLESAPPPRYTGTTALTLSFVNGTGPSGEQVRLLTRLDACPVRPDPLAAEPVVSTYTLTRRQSLRSDISDSLFRYAGSGCPGATAPTGG</sequence>
<evidence type="ECO:0000313" key="4">
    <source>
        <dbReference type="Proteomes" id="UP001332243"/>
    </source>
</evidence>
<protein>
    <submittedName>
        <fullName evidence="3">Uncharacterized protein</fullName>
    </submittedName>
</protein>
<keyword evidence="4" id="KW-1185">Reference proteome</keyword>
<gene>
    <name evidence="3" type="ORF">V1633_15300</name>
</gene>
<dbReference type="Proteomes" id="UP001332243">
    <property type="component" value="Unassembled WGS sequence"/>
</dbReference>
<keyword evidence="2" id="KW-0812">Transmembrane</keyword>
<feature type="region of interest" description="Disordered" evidence="1">
    <location>
        <begin position="1"/>
        <end position="29"/>
    </location>
</feature>
<feature type="transmembrane region" description="Helical" evidence="2">
    <location>
        <begin position="33"/>
        <end position="51"/>
    </location>
</feature>
<reference evidence="3 4" key="1">
    <citation type="submission" date="2024-01" db="EMBL/GenBank/DDBJ databases">
        <title>Genome insights into Plantactinospora sonchi sp. nov.</title>
        <authorList>
            <person name="Wang L."/>
        </authorList>
    </citation>
    <scope>NUCLEOTIDE SEQUENCE [LARGE SCALE GENOMIC DNA]</scope>
    <source>
        <strain evidence="3 4">NEAU-QY2</strain>
    </source>
</reference>
<feature type="compositionally biased region" description="Basic and acidic residues" evidence="1">
    <location>
        <begin position="1"/>
        <end position="12"/>
    </location>
</feature>
<organism evidence="3 4">
    <name type="scientific">Plantactinospora sonchi</name>
    <dbReference type="NCBI Taxonomy" id="1544735"/>
    <lineage>
        <taxon>Bacteria</taxon>
        <taxon>Bacillati</taxon>
        <taxon>Actinomycetota</taxon>
        <taxon>Actinomycetes</taxon>
        <taxon>Micromonosporales</taxon>
        <taxon>Micromonosporaceae</taxon>
        <taxon>Plantactinospora</taxon>
    </lineage>
</organism>
<accession>A0ABU7RUF8</accession>
<proteinExistence type="predicted"/>
<comment type="caution">
    <text evidence="3">The sequence shown here is derived from an EMBL/GenBank/DDBJ whole genome shotgun (WGS) entry which is preliminary data.</text>
</comment>
<evidence type="ECO:0000256" key="2">
    <source>
        <dbReference type="SAM" id="Phobius"/>
    </source>
</evidence>
<evidence type="ECO:0000256" key="1">
    <source>
        <dbReference type="SAM" id="MobiDB-lite"/>
    </source>
</evidence>
<keyword evidence="2" id="KW-0472">Membrane</keyword>
<dbReference type="RefSeq" id="WP_331214972.1">
    <property type="nucleotide sequence ID" value="NZ_JAZGQK010000012.1"/>
</dbReference>
<name>A0ABU7RUF8_9ACTN</name>
<keyword evidence="2" id="KW-1133">Transmembrane helix</keyword>